<keyword evidence="6" id="KW-0547">Nucleotide-binding</keyword>
<comment type="subcellular location">
    <subcellularLocation>
        <location evidence="1">Mitochondrion matrix</location>
    </subcellularLocation>
</comment>
<dbReference type="InterPro" id="IPR005135">
    <property type="entry name" value="Endo/exonuclease/phosphatase"/>
</dbReference>
<dbReference type="InterPro" id="IPR036690">
    <property type="entry name" value="Fdx_antiC-bd_sf"/>
</dbReference>
<dbReference type="InterPro" id="IPR045864">
    <property type="entry name" value="aa-tRNA-synth_II/BPL/LPL"/>
</dbReference>
<dbReference type="Pfam" id="PF25787">
    <property type="entry name" value="HTH_SB"/>
    <property type="match status" value="1"/>
</dbReference>
<evidence type="ECO:0000313" key="16">
    <source>
        <dbReference type="EMBL" id="KAK3551964.1"/>
    </source>
</evidence>
<dbReference type="Gene3D" id="1.10.10.10">
    <property type="entry name" value="Winged helix-like DNA-binding domain superfamily/Winged helix DNA-binding domain"/>
    <property type="match status" value="1"/>
</dbReference>
<sequence length="1726" mass="200497">MIIAEFKMALYLANLEVVVLSLSLHLKVCNELLFFFTGSAMRPYCRSIHTSLSLLKVLEPVARRWPIACLRSNTSTLSQRHWLSTHISTPQPQISQESVEILGRVYPRDDMTNVTAKILSTVGRELHNQTHHPLWIIKERIKEHFYCSYTSRTGTPLFSVHDNLSPVVTVEQNFDSLLIPKDHPSRKKGDNYYLNQSHMLRAHTSAHQKELVRSGLDRFLLAGDVYRRDEIDASHYPVFHQMEGVRLFTNHELFAQVQNGEDLSLFEHGGRRTPQKQETHSLEAVKLVEFNLKHTLAQLMRHLFGEELEIRWVECYFPFTHPSFEMEVRFQGDWLEVLGCGVMEQELLRSGSNETRAQSPDATLDMKRNTAIMHILLNNVSPNKELDSCTEEKKAVSDGTPVPIHSCEKKIHINHAMQMRNCISVGMSGFASFVGFDYRLFVISYVDLIRNKLHIPGAGNKIGWAFGLGLERLAMVLFGIPDIRLFWSKDERFLKQFHQANIHDSVTFQVRVYKCYKRHLSTTSNSQTPNSTMAKTKELSKDTRNNIVGLHQAGKTESAIGKQLGVKKSTVGAIIRKWKTYKTTDNLPRSGAPCKISPCGVKMSTRMALSKYPPLFNDISFWLPAEGYTENDFYDLVRSTGGDLVEKVTLQDRFTHPKSQDKKGLGCYMIVPYAVYWTGKGRELADVMERRKVDILCVQETRWKGSKAHSIGAGFKLFYYGVDSKRNGVGVVLKEEFVKNVLEVKRVSDRVMSLKLEIEGVMLNVVSGYAPQVGCELEEKERFWSELDEVMESIPTGERVVIGADFNGHVGEGNTGDEEVMGKFGVKERNLEGQMVVDFAKRMDMGVVNTYFQKREEHRVTYKSGGRSTQVDYILCRRGNLKEISDCKVVVGESVARQHRMVVCRMTLMVCKKKRSEIEKKTKWWKLKKEECCEEFRQKLRQALGGQVVLPDDWETTAEVIRETGRKVLGVSSGRRKEDKETWWWNEEVQDSIQRKRLAKKKWDMDRTEENRQEYKELQRRVKREVSKAKQKAYDELYTRLDTREGEKDLYRLARQRDRDGKDVQQVRVIKDRDGRVLTSEESVQRRWKEYFEELMNEENEREKRVEGVNSVEQKVDKIRKDEVRKALKRMKSGKAVGPDDIPVEVWKCLGEAAVEFLASLFNRVLESERMPEEWRRSVLVPIFKNKGDVQSCSNYRGIKLMSHTMKLWERVVEARLRKVVEICEQQYGFMPRKSTTDAIFALRILMEKYRDGQKELHCVFVDLEKAYDRVPREELWYCMRKSGVAEKYVRVVQDMYERSRTVVRCAVGQTEEFNVEVGLHQGSALSPFLFAIVMDQLSEEVRQESPWTMMFADDIVICSESREQVEENLERWRFALERRGMKVSRSKTEYMCVNEREGSGTVRLQGEEVKKVQEFKYLGSTVQSNGECGKEVKKRVQAGWNGWRKVSGVLCDQKISARIKGKVYRTVVRPAMLYGLETVSLRKRQGSELEVAELKMLRFSLGVTRLDRIRNEYIRGTAHVGRLGDKVREARLRWFGHVQRRDSEYIGRRMLDMGLPGRRQRGRPKRRYMDGINEDMKLVGARVEDAEDRDRWREMIRYLEKAYDRVPREELWYCMRKSGVAEKYVRVVQDMYERSRTVVRCAVGQTEEFKVEVGLHQGSALSPFLFAMVMDQLSEEVRQETKKVSHCYRIVYRHMERTLSQEEVRLIHQAIEQAAERELGVQGRF</sequence>
<dbReference type="CDD" id="cd00496">
    <property type="entry name" value="PheRS_alpha_core"/>
    <property type="match status" value="1"/>
</dbReference>
<dbReference type="InterPro" id="IPR002319">
    <property type="entry name" value="Phenylalanyl-tRNA_Synthase"/>
</dbReference>
<accession>A0AAE0RF75</accession>
<keyword evidence="9" id="KW-0809">Transit peptide</keyword>
<feature type="coiled-coil region" evidence="13">
    <location>
        <begin position="998"/>
        <end position="1032"/>
    </location>
</feature>
<dbReference type="SMART" id="SM00896">
    <property type="entry name" value="FDX-ACB"/>
    <property type="match status" value="1"/>
</dbReference>
<keyword evidence="17" id="KW-1185">Reference proteome</keyword>
<dbReference type="GO" id="GO:0005524">
    <property type="term" value="F:ATP binding"/>
    <property type="evidence" value="ECO:0007669"/>
    <property type="project" value="UniProtKB-KW"/>
</dbReference>
<evidence type="ECO:0000256" key="6">
    <source>
        <dbReference type="ARBA" id="ARBA00022741"/>
    </source>
</evidence>
<evidence type="ECO:0000256" key="10">
    <source>
        <dbReference type="ARBA" id="ARBA00023128"/>
    </source>
</evidence>
<dbReference type="PROSITE" id="PS50862">
    <property type="entry name" value="AA_TRNA_LIGASE_II"/>
    <property type="match status" value="1"/>
</dbReference>
<dbReference type="InterPro" id="IPR000477">
    <property type="entry name" value="RT_dom"/>
</dbReference>
<protein>
    <recommendedName>
        <fullName evidence="4">ribonuclease H</fullName>
        <ecNumber evidence="4">3.1.26.4</ecNumber>
    </recommendedName>
    <alternativeName>
        <fullName evidence="12">Phenylalanyl-tRNA synthetase</fullName>
    </alternativeName>
</protein>
<evidence type="ECO:0000256" key="13">
    <source>
        <dbReference type="SAM" id="Coils"/>
    </source>
</evidence>
<dbReference type="Pfam" id="PF03372">
    <property type="entry name" value="Exo_endo_phos"/>
    <property type="match status" value="1"/>
</dbReference>
<proteinExistence type="inferred from homology"/>
<keyword evidence="10" id="KW-0496">Mitochondrion</keyword>
<dbReference type="PANTHER" id="PTHR47027:SF28">
    <property type="entry name" value="ENDONUCLEASE-REVERSE TRANSCRIPTASE"/>
    <property type="match status" value="1"/>
</dbReference>
<feature type="domain" description="Reverse transcriptase" evidence="15">
    <location>
        <begin position="1164"/>
        <end position="1423"/>
    </location>
</feature>
<dbReference type="GO" id="GO:0043039">
    <property type="term" value="P:tRNA aminoacylation"/>
    <property type="evidence" value="ECO:0007669"/>
    <property type="project" value="InterPro"/>
</dbReference>
<gene>
    <name evidence="16" type="ORF">QTP70_031497</name>
</gene>
<evidence type="ECO:0000256" key="12">
    <source>
        <dbReference type="ARBA" id="ARBA00031194"/>
    </source>
</evidence>
<dbReference type="InterPro" id="IPR009057">
    <property type="entry name" value="Homeodomain-like_sf"/>
</dbReference>
<evidence type="ECO:0000256" key="7">
    <source>
        <dbReference type="ARBA" id="ARBA00022840"/>
    </source>
</evidence>
<dbReference type="Pfam" id="PF00078">
    <property type="entry name" value="RVT_1"/>
    <property type="match status" value="2"/>
</dbReference>
<organism evidence="16 17">
    <name type="scientific">Hemibagrus guttatus</name>
    <dbReference type="NCBI Taxonomy" id="175788"/>
    <lineage>
        <taxon>Eukaryota</taxon>
        <taxon>Metazoa</taxon>
        <taxon>Chordata</taxon>
        <taxon>Craniata</taxon>
        <taxon>Vertebrata</taxon>
        <taxon>Euteleostomi</taxon>
        <taxon>Actinopterygii</taxon>
        <taxon>Neopterygii</taxon>
        <taxon>Teleostei</taxon>
        <taxon>Ostariophysi</taxon>
        <taxon>Siluriformes</taxon>
        <taxon>Bagridae</taxon>
        <taxon>Hemibagrus</taxon>
    </lineage>
</organism>
<comment type="similarity">
    <text evidence="3">Belongs to the beta type-B retroviral polymerase family. HERV class-II K(HML-2) pol subfamily.</text>
</comment>
<name>A0AAE0RF75_9TELE</name>
<dbReference type="SUPFAM" id="SSF56672">
    <property type="entry name" value="DNA/RNA polymerases"/>
    <property type="match status" value="1"/>
</dbReference>
<dbReference type="PROSITE" id="PS50878">
    <property type="entry name" value="RT_POL"/>
    <property type="match status" value="1"/>
</dbReference>
<dbReference type="GO" id="GO:0004523">
    <property type="term" value="F:RNA-DNA hybrid ribonuclease activity"/>
    <property type="evidence" value="ECO:0007669"/>
    <property type="project" value="UniProtKB-EC"/>
</dbReference>
<evidence type="ECO:0000256" key="1">
    <source>
        <dbReference type="ARBA" id="ARBA00004305"/>
    </source>
</evidence>
<evidence type="ECO:0000259" key="14">
    <source>
        <dbReference type="PROSITE" id="PS50862"/>
    </source>
</evidence>
<dbReference type="InterPro" id="IPR057667">
    <property type="entry name" value="HTH_SB"/>
</dbReference>
<dbReference type="GO" id="GO:0006412">
    <property type="term" value="P:translation"/>
    <property type="evidence" value="ECO:0007669"/>
    <property type="project" value="UniProtKB-KW"/>
</dbReference>
<dbReference type="EMBL" id="JAUCMX010000003">
    <property type="protein sequence ID" value="KAK3551964.1"/>
    <property type="molecule type" value="Genomic_DNA"/>
</dbReference>
<reference evidence="16" key="1">
    <citation type="submission" date="2023-06" db="EMBL/GenBank/DDBJ databases">
        <title>Male Hemibagrus guttatus genome.</title>
        <authorList>
            <person name="Bian C."/>
        </authorList>
    </citation>
    <scope>NUCLEOTIDE SEQUENCE</scope>
    <source>
        <strain evidence="16">Male_cb2023</strain>
        <tissue evidence="16">Muscle</tissue>
    </source>
</reference>
<evidence type="ECO:0000256" key="8">
    <source>
        <dbReference type="ARBA" id="ARBA00022917"/>
    </source>
</evidence>
<evidence type="ECO:0000259" key="15">
    <source>
        <dbReference type="PROSITE" id="PS50878"/>
    </source>
</evidence>
<dbReference type="EC" id="3.1.26.4" evidence="4"/>
<dbReference type="GO" id="GO:0004812">
    <property type="term" value="F:aminoacyl-tRNA ligase activity"/>
    <property type="evidence" value="ECO:0007669"/>
    <property type="project" value="UniProtKB-KW"/>
</dbReference>
<dbReference type="CDD" id="cd01650">
    <property type="entry name" value="RT_nLTR_like"/>
    <property type="match status" value="1"/>
</dbReference>
<evidence type="ECO:0000256" key="2">
    <source>
        <dbReference type="ARBA" id="ARBA00008226"/>
    </source>
</evidence>
<evidence type="ECO:0000256" key="5">
    <source>
        <dbReference type="ARBA" id="ARBA00022598"/>
    </source>
</evidence>
<dbReference type="Pfam" id="PF01409">
    <property type="entry name" value="tRNA-synt_2d"/>
    <property type="match status" value="3"/>
</dbReference>
<dbReference type="InterPro" id="IPR043128">
    <property type="entry name" value="Rev_trsase/Diguanyl_cyclase"/>
</dbReference>
<dbReference type="SUPFAM" id="SSF46689">
    <property type="entry name" value="Homeodomain-like"/>
    <property type="match status" value="1"/>
</dbReference>
<dbReference type="Gene3D" id="3.30.70.380">
    <property type="entry name" value="Ferrodoxin-fold anticodon-binding domain"/>
    <property type="match status" value="2"/>
</dbReference>
<dbReference type="FunFam" id="3.30.930.10:FF:000041">
    <property type="entry name" value="Phenylalanyl-tRNA synthetase 2, mitochondrial"/>
    <property type="match status" value="1"/>
</dbReference>
<dbReference type="GO" id="GO:0000049">
    <property type="term" value="F:tRNA binding"/>
    <property type="evidence" value="ECO:0007669"/>
    <property type="project" value="InterPro"/>
</dbReference>
<feature type="domain" description="Aminoacyl-transfer RNA synthetases class-II family profile" evidence="14">
    <location>
        <begin position="137"/>
        <end position="496"/>
    </location>
</feature>
<keyword evidence="7" id="KW-0067">ATP-binding</keyword>
<dbReference type="InterPro" id="IPR006195">
    <property type="entry name" value="aa-tRNA-synth_II"/>
</dbReference>
<keyword evidence="5" id="KW-0436">Ligase</keyword>
<comment type="similarity">
    <text evidence="2">Belongs to the class-II aminoacyl-tRNA synthetase family.</text>
</comment>
<dbReference type="SUPFAM" id="SSF54991">
    <property type="entry name" value="Anticodon-binding domain of PheRS"/>
    <property type="match status" value="2"/>
</dbReference>
<keyword evidence="8" id="KW-0648">Protein biosynthesis</keyword>
<evidence type="ECO:0000256" key="11">
    <source>
        <dbReference type="ARBA" id="ARBA00023146"/>
    </source>
</evidence>
<keyword evidence="13" id="KW-0175">Coiled coil</keyword>
<dbReference type="Proteomes" id="UP001274896">
    <property type="component" value="Unassembled WGS sequence"/>
</dbReference>
<dbReference type="InterPro" id="IPR036691">
    <property type="entry name" value="Endo/exonu/phosph_ase_sf"/>
</dbReference>
<comment type="caution">
    <text evidence="16">The sequence shown here is derived from an EMBL/GenBank/DDBJ whole genome shotgun (WGS) entry which is preliminary data.</text>
</comment>
<dbReference type="Gene3D" id="3.30.930.10">
    <property type="entry name" value="Bira Bifunctional Protein, Domain 2"/>
    <property type="match status" value="1"/>
</dbReference>
<evidence type="ECO:0000256" key="4">
    <source>
        <dbReference type="ARBA" id="ARBA00012180"/>
    </source>
</evidence>
<dbReference type="SUPFAM" id="SSF55681">
    <property type="entry name" value="Class II aaRS and biotin synthetases"/>
    <property type="match status" value="1"/>
</dbReference>
<dbReference type="GO" id="GO:0005759">
    <property type="term" value="C:mitochondrial matrix"/>
    <property type="evidence" value="ECO:0007669"/>
    <property type="project" value="UniProtKB-SubCell"/>
</dbReference>
<dbReference type="Gene3D" id="3.30.70.270">
    <property type="match status" value="1"/>
</dbReference>
<evidence type="ECO:0000256" key="3">
    <source>
        <dbReference type="ARBA" id="ARBA00010879"/>
    </source>
</evidence>
<dbReference type="InterPro" id="IPR005121">
    <property type="entry name" value="Fdx_antiC-bd"/>
</dbReference>
<evidence type="ECO:0000256" key="9">
    <source>
        <dbReference type="ARBA" id="ARBA00022946"/>
    </source>
</evidence>
<keyword evidence="11" id="KW-0030">Aminoacyl-tRNA synthetase</keyword>
<evidence type="ECO:0000313" key="17">
    <source>
        <dbReference type="Proteomes" id="UP001274896"/>
    </source>
</evidence>
<dbReference type="InterPro" id="IPR043502">
    <property type="entry name" value="DNA/RNA_pol_sf"/>
</dbReference>
<dbReference type="Gene3D" id="3.60.10.10">
    <property type="entry name" value="Endonuclease/exonuclease/phosphatase"/>
    <property type="match status" value="1"/>
</dbReference>
<dbReference type="CDD" id="cd09076">
    <property type="entry name" value="L1-EN"/>
    <property type="match status" value="1"/>
</dbReference>
<dbReference type="SUPFAM" id="SSF56219">
    <property type="entry name" value="DNase I-like"/>
    <property type="match status" value="1"/>
</dbReference>
<dbReference type="InterPro" id="IPR036388">
    <property type="entry name" value="WH-like_DNA-bd_sf"/>
</dbReference>
<dbReference type="PANTHER" id="PTHR47027">
    <property type="entry name" value="REVERSE TRANSCRIPTASE DOMAIN-CONTAINING PROTEIN"/>
    <property type="match status" value="1"/>
</dbReference>